<name>C8W1R7_DESAS</name>
<sequence>MQSYDKGENGSNLIKVFKLGKSLAFACPLSSKGQIIFILV</sequence>
<evidence type="ECO:0000313" key="2">
    <source>
        <dbReference type="Proteomes" id="UP000002217"/>
    </source>
</evidence>
<organism evidence="1 2">
    <name type="scientific">Desulfofarcimen acetoxidans (strain ATCC 49208 / DSM 771 / KCTC 5769 / VKM B-1644 / 5575)</name>
    <name type="common">Desulfotomaculum acetoxidans</name>
    <dbReference type="NCBI Taxonomy" id="485916"/>
    <lineage>
        <taxon>Bacteria</taxon>
        <taxon>Bacillati</taxon>
        <taxon>Bacillota</taxon>
        <taxon>Clostridia</taxon>
        <taxon>Eubacteriales</taxon>
        <taxon>Peptococcaceae</taxon>
        <taxon>Desulfofarcimen</taxon>
    </lineage>
</organism>
<dbReference type="KEGG" id="dae:Dtox_2765"/>
<dbReference type="RefSeq" id="WP_015758231.1">
    <property type="nucleotide sequence ID" value="NC_013216.1"/>
</dbReference>
<gene>
    <name evidence="1" type="ordered locus">Dtox_2765</name>
</gene>
<keyword evidence="2" id="KW-1185">Reference proteome</keyword>
<accession>C8W1R7</accession>
<protein>
    <submittedName>
        <fullName evidence="1">Uncharacterized protein</fullName>
    </submittedName>
</protein>
<dbReference type="Proteomes" id="UP000002217">
    <property type="component" value="Chromosome"/>
</dbReference>
<dbReference type="HOGENOM" id="CLU_3288425_0_0_9"/>
<dbReference type="STRING" id="485916.Dtox_2765"/>
<evidence type="ECO:0000313" key="1">
    <source>
        <dbReference type="EMBL" id="ACV63538.1"/>
    </source>
</evidence>
<dbReference type="AlphaFoldDB" id="C8W1R7"/>
<reference evidence="1 2" key="1">
    <citation type="journal article" date="2009" name="Stand. Genomic Sci.">
        <title>Complete genome sequence of Desulfotomaculum acetoxidans type strain (5575).</title>
        <authorList>
            <person name="Spring S."/>
            <person name="Lapidus A."/>
            <person name="Schroder M."/>
            <person name="Gleim D."/>
            <person name="Sims D."/>
            <person name="Meincke L."/>
            <person name="Glavina Del Rio T."/>
            <person name="Tice H."/>
            <person name="Copeland A."/>
            <person name="Cheng J.F."/>
            <person name="Lucas S."/>
            <person name="Chen F."/>
            <person name="Nolan M."/>
            <person name="Bruce D."/>
            <person name="Goodwin L."/>
            <person name="Pitluck S."/>
            <person name="Ivanova N."/>
            <person name="Mavromatis K."/>
            <person name="Mikhailova N."/>
            <person name="Pati A."/>
            <person name="Chen A."/>
            <person name="Palaniappan K."/>
            <person name="Land M."/>
            <person name="Hauser L."/>
            <person name="Chang Y.J."/>
            <person name="Jeffries C.D."/>
            <person name="Chain P."/>
            <person name="Saunders E."/>
            <person name="Brettin T."/>
            <person name="Detter J.C."/>
            <person name="Goker M."/>
            <person name="Bristow J."/>
            <person name="Eisen J.A."/>
            <person name="Markowitz V."/>
            <person name="Hugenholtz P."/>
            <person name="Kyrpides N.C."/>
            <person name="Klenk H.P."/>
            <person name="Han C."/>
        </authorList>
    </citation>
    <scope>NUCLEOTIDE SEQUENCE [LARGE SCALE GENOMIC DNA]</scope>
    <source>
        <strain evidence="2">ATCC 49208 / DSM 771 / VKM B-1644</strain>
    </source>
</reference>
<proteinExistence type="predicted"/>
<dbReference type="EMBL" id="CP001720">
    <property type="protein sequence ID" value="ACV63538.1"/>
    <property type="molecule type" value="Genomic_DNA"/>
</dbReference>